<accession>A0A1A0R0J5</accession>
<dbReference type="Proteomes" id="UP000192772">
    <property type="component" value="Unassembled WGS sequence"/>
</dbReference>
<organism evidence="2 3">
    <name type="scientific">Mycolicibacterium elephantis</name>
    <dbReference type="NCBI Taxonomy" id="81858"/>
    <lineage>
        <taxon>Bacteria</taxon>
        <taxon>Bacillati</taxon>
        <taxon>Actinomycetota</taxon>
        <taxon>Actinomycetes</taxon>
        <taxon>Mycobacteriales</taxon>
        <taxon>Mycobacteriaceae</taxon>
        <taxon>Mycolicibacterium</taxon>
    </lineage>
</organism>
<evidence type="ECO:0000313" key="2">
    <source>
        <dbReference type="EMBL" id="ORA62848.1"/>
    </source>
</evidence>
<name>A0A0M2ZH98_9MYCO</name>
<proteinExistence type="predicted"/>
<feature type="compositionally biased region" description="Low complexity" evidence="1">
    <location>
        <begin position="92"/>
        <end position="104"/>
    </location>
</feature>
<gene>
    <name evidence="2" type="ORF">BST23_19195</name>
</gene>
<feature type="compositionally biased region" description="Gly residues" evidence="1">
    <location>
        <begin position="136"/>
        <end position="146"/>
    </location>
</feature>
<reference evidence="2 3" key="1">
    <citation type="submission" date="2017-02" db="EMBL/GenBank/DDBJ databases">
        <title>The new phylogeny of genus Mycobacterium.</title>
        <authorList>
            <person name="Tortoli E."/>
            <person name="Trovato A."/>
            <person name="Cirillo D.M."/>
        </authorList>
    </citation>
    <scope>NUCLEOTIDE SEQUENCE [LARGE SCALE GENOMIC DNA]</scope>
    <source>
        <strain evidence="2 3">FI-09383</strain>
    </source>
</reference>
<dbReference type="OrthoDB" id="4753794at2"/>
<accession>A0A0M2ZH98</accession>
<dbReference type="RefSeq" id="WP_046751843.1">
    <property type="nucleotide sequence ID" value="NZ_LBNO01000025.1"/>
</dbReference>
<evidence type="ECO:0000256" key="1">
    <source>
        <dbReference type="SAM" id="MobiDB-lite"/>
    </source>
</evidence>
<comment type="caution">
    <text evidence="2">The sequence shown here is derived from an EMBL/GenBank/DDBJ whole genome shotgun (WGS) entry which is preliminary data.</text>
</comment>
<dbReference type="AlphaFoldDB" id="A0A0M2ZH98"/>
<protein>
    <submittedName>
        <fullName evidence="2">Uncharacterized protein</fullName>
    </submittedName>
</protein>
<feature type="region of interest" description="Disordered" evidence="1">
    <location>
        <begin position="88"/>
        <end position="146"/>
    </location>
</feature>
<dbReference type="EMBL" id="MVHP01000025">
    <property type="protein sequence ID" value="ORA62848.1"/>
    <property type="molecule type" value="Genomic_DNA"/>
</dbReference>
<sequence length="146" mass="15457">MSNRLKENKMKKFPLWVFGPAATAIAIGVVMQPAVAHSERIWDVGEFDSCVTILDSRYELGDIDYWEWSGGIETCCYESGGDWNSAAQKCEAPPATAQTAPQSPGEIVQAPSAGTAAPPQNPERTGGGTFEAVPIGPGGGPVLYMP</sequence>
<evidence type="ECO:0000313" key="3">
    <source>
        <dbReference type="Proteomes" id="UP000192772"/>
    </source>
</evidence>